<gene>
    <name evidence="4" type="ORF">Spa11_03960</name>
</gene>
<dbReference type="AlphaFoldDB" id="A0A518K348"/>
<dbReference type="InterPro" id="IPR024654">
    <property type="entry name" value="Calcineurin-like_PHP_lpxH"/>
</dbReference>
<evidence type="ECO:0000256" key="2">
    <source>
        <dbReference type="RuleBase" id="RU362039"/>
    </source>
</evidence>
<dbReference type="PANTHER" id="PTHR43165:SF1">
    <property type="entry name" value="PHOSPHODIESTERASE MJ0936"/>
    <property type="match status" value="1"/>
</dbReference>
<dbReference type="GO" id="GO:0016787">
    <property type="term" value="F:hydrolase activity"/>
    <property type="evidence" value="ECO:0007669"/>
    <property type="project" value="UniProtKB-UniRule"/>
</dbReference>
<dbReference type="PANTHER" id="PTHR43165">
    <property type="entry name" value="METALLOPHOSPHOESTERASE"/>
    <property type="match status" value="1"/>
</dbReference>
<proteinExistence type="inferred from homology"/>
<keyword evidence="5" id="KW-1185">Reference proteome</keyword>
<protein>
    <recommendedName>
        <fullName evidence="2">Phosphoesterase</fullName>
        <ecNumber evidence="2">3.1.4.-</ecNumber>
    </recommendedName>
</protein>
<keyword evidence="2" id="KW-0479">Metal-binding</keyword>
<feature type="domain" description="Calcineurin-like phosphoesterase" evidence="3">
    <location>
        <begin position="1"/>
        <end position="150"/>
    </location>
</feature>
<dbReference type="EMBL" id="CP036349">
    <property type="protein sequence ID" value="QDV72224.1"/>
    <property type="molecule type" value="Genomic_DNA"/>
</dbReference>
<evidence type="ECO:0000313" key="4">
    <source>
        <dbReference type="EMBL" id="QDV72224.1"/>
    </source>
</evidence>
<dbReference type="Pfam" id="PF12850">
    <property type="entry name" value="Metallophos_2"/>
    <property type="match status" value="1"/>
</dbReference>
<dbReference type="Gene3D" id="3.60.21.10">
    <property type="match status" value="1"/>
</dbReference>
<dbReference type="InterPro" id="IPR000979">
    <property type="entry name" value="Phosphodiesterase_MJ0936/Vps29"/>
</dbReference>
<sequence>MRIGVVSDTHGSVDHTRPAIRMLESLEVEVVLHCGDIGSAELVEMFAPWPTHFVFGNCDYDQAELRRAIEAAGQTCHELFGDIELAGVRIALLHSHDRGAFRSAIQSGDYALVCYGHTHIAAADKQGDTLVLNPGALYRADRHTIAVVELPTVEATHVGVS</sequence>
<dbReference type="Proteomes" id="UP000316426">
    <property type="component" value="Chromosome"/>
</dbReference>
<comment type="similarity">
    <text evidence="1 2">Belongs to the metallophosphoesterase superfamily. YfcE family.</text>
</comment>
<dbReference type="InterPro" id="IPR053193">
    <property type="entry name" value="MetalloPDE_YfcE-like"/>
</dbReference>
<comment type="cofactor">
    <cofactor evidence="2">
        <name>a divalent metal cation</name>
        <dbReference type="ChEBI" id="CHEBI:60240"/>
    </cofactor>
</comment>
<dbReference type="SUPFAM" id="SSF56300">
    <property type="entry name" value="Metallo-dependent phosphatases"/>
    <property type="match status" value="1"/>
</dbReference>
<dbReference type="EC" id="3.1.4.-" evidence="2"/>
<dbReference type="InterPro" id="IPR029052">
    <property type="entry name" value="Metallo-depent_PP-like"/>
</dbReference>
<organism evidence="4 5">
    <name type="scientific">Botrimarina mediterranea</name>
    <dbReference type="NCBI Taxonomy" id="2528022"/>
    <lineage>
        <taxon>Bacteria</taxon>
        <taxon>Pseudomonadati</taxon>
        <taxon>Planctomycetota</taxon>
        <taxon>Planctomycetia</taxon>
        <taxon>Pirellulales</taxon>
        <taxon>Lacipirellulaceae</taxon>
        <taxon>Botrimarina</taxon>
    </lineage>
</organism>
<dbReference type="KEGG" id="bmei:Spa11_03960"/>
<dbReference type="NCBIfam" id="TIGR00040">
    <property type="entry name" value="yfcE"/>
    <property type="match status" value="1"/>
</dbReference>
<accession>A0A518K348</accession>
<dbReference type="GO" id="GO:0046872">
    <property type="term" value="F:metal ion binding"/>
    <property type="evidence" value="ECO:0007669"/>
    <property type="project" value="UniProtKB-KW"/>
</dbReference>
<reference evidence="4 5" key="1">
    <citation type="submission" date="2019-02" db="EMBL/GenBank/DDBJ databases">
        <title>Deep-cultivation of Planctomycetes and their phenomic and genomic characterization uncovers novel biology.</title>
        <authorList>
            <person name="Wiegand S."/>
            <person name="Jogler M."/>
            <person name="Boedeker C."/>
            <person name="Pinto D."/>
            <person name="Vollmers J."/>
            <person name="Rivas-Marin E."/>
            <person name="Kohn T."/>
            <person name="Peeters S.H."/>
            <person name="Heuer A."/>
            <person name="Rast P."/>
            <person name="Oberbeckmann S."/>
            <person name="Bunk B."/>
            <person name="Jeske O."/>
            <person name="Meyerdierks A."/>
            <person name="Storesund J.E."/>
            <person name="Kallscheuer N."/>
            <person name="Luecker S."/>
            <person name="Lage O.M."/>
            <person name="Pohl T."/>
            <person name="Merkel B.J."/>
            <person name="Hornburger P."/>
            <person name="Mueller R.-W."/>
            <person name="Bruemmer F."/>
            <person name="Labrenz M."/>
            <person name="Spormann A.M."/>
            <person name="Op den Camp H."/>
            <person name="Overmann J."/>
            <person name="Amann R."/>
            <person name="Jetten M.S.M."/>
            <person name="Mascher T."/>
            <person name="Medema M.H."/>
            <person name="Devos D.P."/>
            <person name="Kaster A.-K."/>
            <person name="Ovreas L."/>
            <person name="Rohde M."/>
            <person name="Galperin M.Y."/>
            <person name="Jogler C."/>
        </authorList>
    </citation>
    <scope>NUCLEOTIDE SEQUENCE [LARGE SCALE GENOMIC DNA]</scope>
    <source>
        <strain evidence="4 5">Spa11</strain>
    </source>
</reference>
<evidence type="ECO:0000256" key="1">
    <source>
        <dbReference type="ARBA" id="ARBA00008950"/>
    </source>
</evidence>
<name>A0A518K348_9BACT</name>
<dbReference type="RefSeq" id="WP_145106128.1">
    <property type="nucleotide sequence ID" value="NZ_CP036349.1"/>
</dbReference>
<evidence type="ECO:0000313" key="5">
    <source>
        <dbReference type="Proteomes" id="UP000316426"/>
    </source>
</evidence>
<evidence type="ECO:0000259" key="3">
    <source>
        <dbReference type="Pfam" id="PF12850"/>
    </source>
</evidence>